<keyword evidence="8 13" id="KW-0862">Zinc</keyword>
<feature type="short sequence motif" description="'KMSKS' region" evidence="13">
    <location>
        <begin position="265"/>
        <end position="269"/>
    </location>
</feature>
<dbReference type="FunFam" id="3.40.50.620:FF:000130">
    <property type="entry name" value="Cysteine--tRNA ligase"/>
    <property type="match status" value="1"/>
</dbReference>
<dbReference type="EC" id="6.1.1.16" evidence="13"/>
<accession>A0A932YVQ4</accession>
<dbReference type="CDD" id="cd00672">
    <property type="entry name" value="CysRS_core"/>
    <property type="match status" value="1"/>
</dbReference>
<protein>
    <recommendedName>
        <fullName evidence="13">Cysteine--tRNA ligase</fullName>
        <ecNumber evidence="13">6.1.1.16</ecNumber>
    </recommendedName>
    <alternativeName>
        <fullName evidence="13">Cysteinyl-tRNA synthetase</fullName>
        <shortName evidence="13">CysRS</shortName>
    </alternativeName>
</protein>
<dbReference type="SUPFAM" id="SSF52374">
    <property type="entry name" value="Nucleotidylyl transferase"/>
    <property type="match status" value="1"/>
</dbReference>
<dbReference type="EMBL" id="JACQMJ010000005">
    <property type="protein sequence ID" value="MBI4132256.1"/>
    <property type="molecule type" value="Genomic_DNA"/>
</dbReference>
<gene>
    <name evidence="13" type="primary">cysS</name>
    <name evidence="15" type="ORF">HY474_01345</name>
</gene>
<feature type="short sequence motif" description="'HIGH' region" evidence="13">
    <location>
        <begin position="29"/>
        <end position="39"/>
    </location>
</feature>
<evidence type="ECO:0000256" key="6">
    <source>
        <dbReference type="ARBA" id="ARBA00022723"/>
    </source>
</evidence>
<dbReference type="Pfam" id="PF23493">
    <property type="entry name" value="CysS_C"/>
    <property type="match status" value="1"/>
</dbReference>
<comment type="caution">
    <text evidence="15">The sequence shown here is derived from an EMBL/GenBank/DDBJ whole genome shotgun (WGS) entry which is preliminary data.</text>
</comment>
<dbReference type="InterPro" id="IPR056411">
    <property type="entry name" value="CysS_C"/>
</dbReference>
<dbReference type="PRINTS" id="PR00983">
    <property type="entry name" value="TRNASYNTHCYS"/>
</dbReference>
<keyword evidence="11 13" id="KW-0030">Aminoacyl-tRNA synthetase</keyword>
<evidence type="ECO:0000313" key="16">
    <source>
        <dbReference type="Proteomes" id="UP000704960"/>
    </source>
</evidence>
<keyword evidence="5 13" id="KW-0436">Ligase</keyword>
<comment type="catalytic activity">
    <reaction evidence="12 13">
        <text>tRNA(Cys) + L-cysteine + ATP = L-cysteinyl-tRNA(Cys) + AMP + diphosphate</text>
        <dbReference type="Rhea" id="RHEA:17773"/>
        <dbReference type="Rhea" id="RHEA-COMP:9661"/>
        <dbReference type="Rhea" id="RHEA-COMP:9679"/>
        <dbReference type="ChEBI" id="CHEBI:30616"/>
        <dbReference type="ChEBI" id="CHEBI:33019"/>
        <dbReference type="ChEBI" id="CHEBI:35235"/>
        <dbReference type="ChEBI" id="CHEBI:78442"/>
        <dbReference type="ChEBI" id="CHEBI:78517"/>
        <dbReference type="ChEBI" id="CHEBI:456215"/>
        <dbReference type="EC" id="6.1.1.16"/>
    </reaction>
</comment>
<comment type="subunit">
    <text evidence="3 13">Monomer.</text>
</comment>
<organism evidence="15 16">
    <name type="scientific">Candidatus Sungiibacteriota bacterium</name>
    <dbReference type="NCBI Taxonomy" id="2750080"/>
    <lineage>
        <taxon>Bacteria</taxon>
        <taxon>Candidatus Sungiibacteriota</taxon>
    </lineage>
</organism>
<dbReference type="HAMAP" id="MF_00041">
    <property type="entry name" value="Cys_tRNA_synth"/>
    <property type="match status" value="1"/>
</dbReference>
<comment type="subcellular location">
    <subcellularLocation>
        <location evidence="1 13">Cytoplasm</location>
    </subcellularLocation>
</comment>
<dbReference type="AlphaFoldDB" id="A0A932YVQ4"/>
<dbReference type="InterPro" id="IPR014729">
    <property type="entry name" value="Rossmann-like_a/b/a_fold"/>
</dbReference>
<dbReference type="GO" id="GO:0005829">
    <property type="term" value="C:cytosol"/>
    <property type="evidence" value="ECO:0007669"/>
    <property type="project" value="TreeGrafter"/>
</dbReference>
<comment type="similarity">
    <text evidence="2 13">Belongs to the class-I aminoacyl-tRNA synthetase family.</text>
</comment>
<evidence type="ECO:0000256" key="3">
    <source>
        <dbReference type="ARBA" id="ARBA00011245"/>
    </source>
</evidence>
<keyword evidence="10 13" id="KW-0648">Protein biosynthesis</keyword>
<dbReference type="GO" id="GO:0005524">
    <property type="term" value="F:ATP binding"/>
    <property type="evidence" value="ECO:0007669"/>
    <property type="project" value="UniProtKB-UniRule"/>
</dbReference>
<keyword evidence="6 13" id="KW-0479">Metal-binding</keyword>
<comment type="cofactor">
    <cofactor evidence="13">
        <name>Zn(2+)</name>
        <dbReference type="ChEBI" id="CHEBI:29105"/>
    </cofactor>
    <text evidence="13">Binds 1 zinc ion per subunit.</text>
</comment>
<feature type="binding site" evidence="13">
    <location>
        <position position="233"/>
    </location>
    <ligand>
        <name>Zn(2+)</name>
        <dbReference type="ChEBI" id="CHEBI:29105"/>
    </ligand>
</feature>
<evidence type="ECO:0000256" key="7">
    <source>
        <dbReference type="ARBA" id="ARBA00022741"/>
    </source>
</evidence>
<dbReference type="InterPro" id="IPR015803">
    <property type="entry name" value="Cys-tRNA-ligase"/>
</dbReference>
<evidence type="ECO:0000256" key="1">
    <source>
        <dbReference type="ARBA" id="ARBA00004496"/>
    </source>
</evidence>
<evidence type="ECO:0000256" key="13">
    <source>
        <dbReference type="HAMAP-Rule" id="MF_00041"/>
    </source>
</evidence>
<dbReference type="SUPFAM" id="SSF47323">
    <property type="entry name" value="Anticodon-binding domain of a subclass of class I aminoacyl-tRNA synthetases"/>
    <property type="match status" value="1"/>
</dbReference>
<dbReference type="GO" id="GO:0004817">
    <property type="term" value="F:cysteine-tRNA ligase activity"/>
    <property type="evidence" value="ECO:0007669"/>
    <property type="project" value="UniProtKB-UniRule"/>
</dbReference>
<proteinExistence type="inferred from homology"/>
<dbReference type="GO" id="GO:0006423">
    <property type="term" value="P:cysteinyl-tRNA aminoacylation"/>
    <property type="evidence" value="ECO:0007669"/>
    <property type="project" value="UniProtKB-UniRule"/>
</dbReference>
<evidence type="ECO:0000256" key="5">
    <source>
        <dbReference type="ARBA" id="ARBA00022598"/>
    </source>
</evidence>
<dbReference type="Gene3D" id="1.20.120.1910">
    <property type="entry name" value="Cysteine-tRNA ligase, C-terminal anti-codon recognition domain"/>
    <property type="match status" value="1"/>
</dbReference>
<dbReference type="Pfam" id="PF01406">
    <property type="entry name" value="tRNA-synt_1e"/>
    <property type="match status" value="1"/>
</dbReference>
<keyword evidence="9 13" id="KW-0067">ATP-binding</keyword>
<evidence type="ECO:0000256" key="4">
    <source>
        <dbReference type="ARBA" id="ARBA00022490"/>
    </source>
</evidence>
<evidence type="ECO:0000256" key="10">
    <source>
        <dbReference type="ARBA" id="ARBA00022917"/>
    </source>
</evidence>
<dbReference type="InterPro" id="IPR024909">
    <property type="entry name" value="Cys-tRNA/MSH_ligase"/>
</dbReference>
<dbReference type="Gene3D" id="3.40.50.620">
    <property type="entry name" value="HUPs"/>
    <property type="match status" value="1"/>
</dbReference>
<evidence type="ECO:0000259" key="14">
    <source>
        <dbReference type="SMART" id="SM00840"/>
    </source>
</evidence>
<name>A0A932YVQ4_9BACT</name>
<dbReference type="InterPro" id="IPR015273">
    <property type="entry name" value="Cys-tRNA-synt_Ia_DALR"/>
</dbReference>
<keyword evidence="7 13" id="KW-0547">Nucleotide-binding</keyword>
<evidence type="ECO:0000256" key="8">
    <source>
        <dbReference type="ARBA" id="ARBA00022833"/>
    </source>
</evidence>
<evidence type="ECO:0000256" key="2">
    <source>
        <dbReference type="ARBA" id="ARBA00005594"/>
    </source>
</evidence>
<dbReference type="SMART" id="SM00840">
    <property type="entry name" value="DALR_2"/>
    <property type="match status" value="1"/>
</dbReference>
<feature type="binding site" evidence="13">
    <location>
        <position position="237"/>
    </location>
    <ligand>
        <name>Zn(2+)</name>
        <dbReference type="ChEBI" id="CHEBI:29105"/>
    </ligand>
</feature>
<feature type="binding site" evidence="13">
    <location>
        <position position="208"/>
    </location>
    <ligand>
        <name>Zn(2+)</name>
        <dbReference type="ChEBI" id="CHEBI:29105"/>
    </ligand>
</feature>
<evidence type="ECO:0000256" key="11">
    <source>
        <dbReference type="ARBA" id="ARBA00023146"/>
    </source>
</evidence>
<reference evidence="15" key="1">
    <citation type="submission" date="2020-07" db="EMBL/GenBank/DDBJ databases">
        <title>Huge and variable diversity of episymbiotic CPR bacteria and DPANN archaea in groundwater ecosystems.</title>
        <authorList>
            <person name="He C.Y."/>
            <person name="Keren R."/>
            <person name="Whittaker M."/>
            <person name="Farag I.F."/>
            <person name="Doudna J."/>
            <person name="Cate J.H.D."/>
            <person name="Banfield J.F."/>
        </authorList>
    </citation>
    <scope>NUCLEOTIDE SEQUENCE</scope>
    <source>
        <strain evidence="15">NC_groundwater_1226_Ag_S-0.1um_59_124</strain>
    </source>
</reference>
<dbReference type="PANTHER" id="PTHR10890:SF3">
    <property type="entry name" value="CYSTEINE--TRNA LIGASE, CYTOPLASMIC"/>
    <property type="match status" value="1"/>
</dbReference>
<sequence length="484" mass="54770">MKVFNYLTRKKELFHPLKKESVGLYTCGPTVYNYAHIGNLRTYLFEDVLRRALECEGYRVRHVMNLTDVDDKTIKGARAKGQTLKAFTEFYSREFFKDVKRLGILPAWKYPRATAHVPDMIRLISVLLRKKLAYRAPDGVYFAIAKFKPYGKLSRVEQRKLKTGARVSADEYSKNEVRDFALWKAAKPGEPSWPAPFGRGRPGWHIECSAMSMKYLGPSFDIHAGAVDLLFPHHEDEIAQSEGATGKPFVRYFVEGEHLLVDGRKMSKSLGNVYTLGDIAKRGFDPLDFRYFVLGAHYRTQLNFTWKALAAAQKGRRGLESDLERIGQGPYDGSLKDENEALAVIAAATKQFRAAVDDDLNTPKATAVLNELLHYGNALLDRKLLTRRAAKLILAAVKEFDRVLGLGLGKRRAPDVPPQVKKLAAEREALRRAKRWAEADKIREKIKKLGYAIEDTPKGPRINRAHLINVLSQKAPISRSCHAF</sequence>
<dbReference type="InterPro" id="IPR032678">
    <property type="entry name" value="tRNA-synt_1_cat_dom"/>
</dbReference>
<dbReference type="GO" id="GO:0008270">
    <property type="term" value="F:zinc ion binding"/>
    <property type="evidence" value="ECO:0007669"/>
    <property type="project" value="UniProtKB-UniRule"/>
</dbReference>
<dbReference type="NCBIfam" id="TIGR00435">
    <property type="entry name" value="cysS"/>
    <property type="match status" value="1"/>
</dbReference>
<dbReference type="Pfam" id="PF09190">
    <property type="entry name" value="DALR_2"/>
    <property type="match status" value="1"/>
</dbReference>
<feature type="binding site" evidence="13">
    <location>
        <position position="27"/>
    </location>
    <ligand>
        <name>Zn(2+)</name>
        <dbReference type="ChEBI" id="CHEBI:29105"/>
    </ligand>
</feature>
<dbReference type="InterPro" id="IPR009080">
    <property type="entry name" value="tRNAsynth_Ia_anticodon-bd"/>
</dbReference>
<feature type="binding site" evidence="13">
    <location>
        <position position="268"/>
    </location>
    <ligand>
        <name>ATP</name>
        <dbReference type="ChEBI" id="CHEBI:30616"/>
    </ligand>
</feature>
<evidence type="ECO:0000256" key="12">
    <source>
        <dbReference type="ARBA" id="ARBA00047398"/>
    </source>
</evidence>
<dbReference type="PANTHER" id="PTHR10890">
    <property type="entry name" value="CYSTEINYL-TRNA SYNTHETASE"/>
    <property type="match status" value="1"/>
</dbReference>
<feature type="domain" description="Cysteinyl-tRNA synthetase class Ia DALR" evidence="14">
    <location>
        <begin position="351"/>
        <end position="416"/>
    </location>
</feature>
<evidence type="ECO:0000313" key="15">
    <source>
        <dbReference type="EMBL" id="MBI4132256.1"/>
    </source>
</evidence>
<evidence type="ECO:0000256" key="9">
    <source>
        <dbReference type="ARBA" id="ARBA00022840"/>
    </source>
</evidence>
<keyword evidence="4 13" id="KW-0963">Cytoplasm</keyword>
<dbReference type="Proteomes" id="UP000704960">
    <property type="component" value="Unassembled WGS sequence"/>
</dbReference>